<feature type="transmembrane region" description="Helical" evidence="1">
    <location>
        <begin position="247"/>
        <end position="267"/>
    </location>
</feature>
<feature type="transmembrane region" description="Helical" evidence="1">
    <location>
        <begin position="20"/>
        <end position="42"/>
    </location>
</feature>
<organism evidence="2">
    <name type="scientific">Thermosporothrix sp. COM3</name>
    <dbReference type="NCBI Taxonomy" id="2490863"/>
    <lineage>
        <taxon>Bacteria</taxon>
        <taxon>Bacillati</taxon>
        <taxon>Chloroflexota</taxon>
        <taxon>Ktedonobacteria</taxon>
        <taxon>Ktedonobacterales</taxon>
        <taxon>Thermosporotrichaceae</taxon>
        <taxon>Thermosporothrix</taxon>
    </lineage>
</organism>
<protein>
    <submittedName>
        <fullName evidence="2">Uncharacterized protein</fullName>
    </submittedName>
</protein>
<keyword evidence="1" id="KW-0812">Transmembrane</keyword>
<keyword evidence="1" id="KW-0472">Membrane</keyword>
<keyword evidence="1" id="KW-1133">Transmembrane helix</keyword>
<reference evidence="2" key="1">
    <citation type="submission" date="2018-12" db="EMBL/GenBank/DDBJ databases">
        <title>Novel natural products biosynthetic potential of the class Ktedonobacteria.</title>
        <authorList>
            <person name="Zheng Y."/>
            <person name="Saitou A."/>
            <person name="Wang C.M."/>
            <person name="Toyoda A."/>
            <person name="Minakuchi Y."/>
            <person name="Sekiguchi Y."/>
            <person name="Ueda K."/>
            <person name="Takano H."/>
            <person name="Sakai Y."/>
            <person name="Yokota A."/>
            <person name="Yabe S."/>
        </authorList>
    </citation>
    <scope>NUCLEOTIDE SEQUENCE</scope>
    <source>
        <strain evidence="2">COM3</strain>
    </source>
</reference>
<evidence type="ECO:0000313" key="2">
    <source>
        <dbReference type="EMBL" id="BBH86419.1"/>
    </source>
</evidence>
<dbReference type="AlphaFoldDB" id="A0A455SHL3"/>
<feature type="transmembrane region" description="Helical" evidence="1">
    <location>
        <begin position="104"/>
        <end position="125"/>
    </location>
</feature>
<proteinExistence type="predicted"/>
<dbReference type="EMBL" id="AP019376">
    <property type="protein sequence ID" value="BBH86419.1"/>
    <property type="molecule type" value="Genomic_DNA"/>
</dbReference>
<gene>
    <name evidence="2" type="ORF">KTC_11700</name>
</gene>
<name>A0A455SHL3_9CHLR</name>
<accession>A0A455SHL3</accession>
<feature type="transmembrane region" description="Helical" evidence="1">
    <location>
        <begin position="170"/>
        <end position="191"/>
    </location>
</feature>
<feature type="transmembrane region" description="Helical" evidence="1">
    <location>
        <begin position="54"/>
        <end position="76"/>
    </location>
</feature>
<sequence length="747" mass="82534">MFRMVQRVGVVALFESLLQWRALSFWLLTILASAVSVIPVLVLGTGISLPVLEVNVYTTTAYVVLLLLPFVFTSVFQRDVRYKMHPLLQVRPLLSFEYMLGKSLAALVLGLLAVLLTLCGSWIVLSVIRLELVSPFAALPFLLVNGAMCLCFTLLFVAVIALIDVPFLGAIFCSGAMIVLNLSSPATPLHMLNLHKNTLFYSSSIGFGPDLSLVLNQGGFFLAIALGLFGVVLLLSQMKTRYGMRRWYHLGVALLLCVLGGGLMLPITSAFGQTTKQYLDLGVPPAQPMNAIVSHYQLDVTAYIHSGQLEGKATFQLQSGSEKELLLALNPGLQIQRVTAGQQPISFRTQQGWTRLTLPSGKALTLTLVYAGKLTLGRENYVGTAGGMIDVLGRPNAVYRFLGQGIGVLDGNGAGGWYPLPYVQSLVEAYGSRLPFDRVSVRLPEAEHVWQAAGIFKQETRQIEVTKPGYLPSVFVVAFDTQQQMRLDQTPLVYHGIQPDQKALSTYRLMSRLFNELRNWLEPQNKQPSTAIVLPFLREPVISTHLLLLPEHSLYSSFPIDLEDETVTSSFVGEKVAAAWWSDALLQEMVLAKRNATTGQPHGFSFFLEWPTNLKGMLSAYSAINMTGRILGTTYKGRVYQLCLERGEYGDKAKMKPEDMAKLSVVSEKIQKLGLSDCPLPTVGLMKLEKKEGEAKITQVLQRFLTAHQQDMRPPTIQQFIKEAGVTLGRDVSADFKPYVPEEMPKP</sequence>
<evidence type="ECO:0000256" key="1">
    <source>
        <dbReference type="SAM" id="Phobius"/>
    </source>
</evidence>
<feature type="transmembrane region" description="Helical" evidence="1">
    <location>
        <begin position="211"/>
        <end position="235"/>
    </location>
</feature>
<feature type="transmembrane region" description="Helical" evidence="1">
    <location>
        <begin position="137"/>
        <end position="163"/>
    </location>
</feature>